<comment type="caution">
    <text evidence="2">The sequence shown here is derived from an EMBL/GenBank/DDBJ whole genome shotgun (WGS) entry which is preliminary data.</text>
</comment>
<protein>
    <recommendedName>
        <fullName evidence="4">Reverse transcriptase domain-containing protein</fullName>
    </recommendedName>
</protein>
<reference evidence="2 3" key="1">
    <citation type="submission" date="2024-02" db="EMBL/GenBank/DDBJ databases">
        <authorList>
            <person name="Chen Y."/>
            <person name="Shah S."/>
            <person name="Dougan E. K."/>
            <person name="Thang M."/>
            <person name="Chan C."/>
        </authorList>
    </citation>
    <scope>NUCLEOTIDE SEQUENCE [LARGE SCALE GENOMIC DNA]</scope>
</reference>
<evidence type="ECO:0000313" key="2">
    <source>
        <dbReference type="EMBL" id="CAK9098872.1"/>
    </source>
</evidence>
<proteinExistence type="predicted"/>
<feature type="region of interest" description="Disordered" evidence="1">
    <location>
        <begin position="349"/>
        <end position="374"/>
    </location>
</feature>
<name>A0ABP0RI57_9DINO</name>
<gene>
    <name evidence="2" type="ORF">CCMP2556_LOCUS46805</name>
</gene>
<evidence type="ECO:0008006" key="4">
    <source>
        <dbReference type="Google" id="ProtNLM"/>
    </source>
</evidence>
<dbReference type="Proteomes" id="UP001642484">
    <property type="component" value="Unassembled WGS sequence"/>
</dbReference>
<keyword evidence="3" id="KW-1185">Reference proteome</keyword>
<accession>A0ABP0RI57</accession>
<organism evidence="2 3">
    <name type="scientific">Durusdinium trenchii</name>
    <dbReference type="NCBI Taxonomy" id="1381693"/>
    <lineage>
        <taxon>Eukaryota</taxon>
        <taxon>Sar</taxon>
        <taxon>Alveolata</taxon>
        <taxon>Dinophyceae</taxon>
        <taxon>Suessiales</taxon>
        <taxon>Symbiodiniaceae</taxon>
        <taxon>Durusdinium</taxon>
    </lineage>
</organism>
<sequence>MANDPKTLDIREPQVIRHYPQDAGGFYWHHRVLLEKTGPGQWIALTPDGDLERIDLTVVPHITLDRNSDFPDAQSPYVYAFDEIPRAQLDHHKRRAKTMSNLFNDATVEEIESFEWLVADVTRDDFGESFRAEDMVDAVYIHDSALVEYEGEVVHAVRVPTSKRSEWIQQREKTKGDSRLLGDHRDAQGRRYLSFQAALDLMTSVEFSDWPITGPRATTEFLRSIREGTSDLVTYHLQWARNSGVSSYAACLHEHRCLCDYLRHLITVDQVDVSNLLGAEMICRRLITIETAVARNPQMPDFSGLELVMEDSIGQTGEAKTTNFTAWISSKLKEKAQVQKQARLYKEEFGRGRGSTGSGDAEQKGRGRGRGKAKGKSPFALLFFVTALVAYWVGGLDLGCLQMTFGIQCMRHFGETLEQERRHGFVFPIPGGAIAEQPTLVRDSLFGLNKLAGVKFNDASQLFHRPLTAVQSVAVDNAGAAVAEAGECPSLCGRDALKDMRKSHPTYGEPSTLAPFEAAKLKILFSLGRPKPIETLLPPHVIPLLNRWKTHIELSAEEVRSKLDASPECCPKRPYWDPILQKSRDVRTKLIVDLWKVGVVTFRTSIKSSIGLFFVKKKTPEWIRMVVDCRISNVHHRQPPVTRLGSPSCFGDLEMSPEVLKARLGRDCNQVGWGAELDVADCFYQFEMKQLAKWFGIDDPRKTADWAKAGVDITEVYDEDLETMVLLNDDTVVYPVIGAMPMGWTWALFFANETVAAIARATAPERPLECREKLPTPQLWEGETITSTYVDNVAVFGAHKVDVIARMDSLTKAFANHDIPVVKIQEVARVREKWRFIPMPDDFKSAIEFFNRREDVEVPALVEPIPSDMVSEGSYKLLWMRKWRNPDEHINIKEGPFVQLGPNEVLLLELTTPGTPNWTQTPQRLDGLLRMAGGGFAMAMARPRRLGSDGGWRGVWMTPDSQLYSCNRSVTRGHLLMEDFQRYLDGQVSWPFLGKQAYGRALPGEVPQVDLSQSEAFIILSQRGASEFGSVGALRGAEGLGLEDAEPGARRAGPGMWRRYGRRRLKASVWIDAMASSGAFEMRVPTAKLKRSSCPVVPHTFQSALTEDDFGLSFKSRLHPTQSMDEVQAQIDYMWVQRLEFPVLEPWRSTVLVGFVLKETELAEQTTWAILPGITFAQGENEQHIRLDFFDGQRLAWTVDHLQLLGLRGESSGSEKASWEVRKPFRG</sequence>
<evidence type="ECO:0000313" key="3">
    <source>
        <dbReference type="Proteomes" id="UP001642484"/>
    </source>
</evidence>
<evidence type="ECO:0000256" key="1">
    <source>
        <dbReference type="SAM" id="MobiDB-lite"/>
    </source>
</evidence>
<dbReference type="EMBL" id="CAXAMN010025884">
    <property type="protein sequence ID" value="CAK9098872.1"/>
    <property type="molecule type" value="Genomic_DNA"/>
</dbReference>